<evidence type="ECO:0000313" key="3">
    <source>
        <dbReference type="Proteomes" id="UP000271162"/>
    </source>
</evidence>
<feature type="compositionally biased region" description="Basic and acidic residues" evidence="1">
    <location>
        <begin position="1234"/>
        <end position="1253"/>
    </location>
</feature>
<feature type="region of interest" description="Disordered" evidence="1">
    <location>
        <begin position="921"/>
        <end position="945"/>
    </location>
</feature>
<organism evidence="4">
    <name type="scientific">Nippostrongylus brasiliensis</name>
    <name type="common">Rat hookworm</name>
    <dbReference type="NCBI Taxonomy" id="27835"/>
    <lineage>
        <taxon>Eukaryota</taxon>
        <taxon>Metazoa</taxon>
        <taxon>Ecdysozoa</taxon>
        <taxon>Nematoda</taxon>
        <taxon>Chromadorea</taxon>
        <taxon>Rhabditida</taxon>
        <taxon>Rhabditina</taxon>
        <taxon>Rhabditomorpha</taxon>
        <taxon>Strongyloidea</taxon>
        <taxon>Heligmosomidae</taxon>
        <taxon>Nippostrongylus</taxon>
    </lineage>
</organism>
<dbReference type="InterPro" id="IPR036322">
    <property type="entry name" value="WD40_repeat_dom_sf"/>
</dbReference>
<feature type="region of interest" description="Disordered" evidence="1">
    <location>
        <begin position="1233"/>
        <end position="1253"/>
    </location>
</feature>
<dbReference type="EMBL" id="UYSL01020295">
    <property type="protein sequence ID" value="VDL73919.1"/>
    <property type="molecule type" value="Genomic_DNA"/>
</dbReference>
<keyword evidence="3" id="KW-1185">Reference proteome</keyword>
<dbReference type="OMA" id="IPVIYLC"/>
<accession>A0A158QZL5</accession>
<dbReference type="SUPFAM" id="SSF50978">
    <property type="entry name" value="WD40 repeat-like"/>
    <property type="match status" value="1"/>
</dbReference>
<evidence type="ECO:0000313" key="4">
    <source>
        <dbReference type="WBParaSite" id="NBR_0001032901-mRNA-1"/>
    </source>
</evidence>
<dbReference type="Proteomes" id="UP000271162">
    <property type="component" value="Unassembled WGS sequence"/>
</dbReference>
<dbReference type="AlphaFoldDB" id="A0A158QZL5"/>
<reference evidence="4" key="1">
    <citation type="submission" date="2016-04" db="UniProtKB">
        <authorList>
            <consortium name="WormBaseParasite"/>
        </authorList>
    </citation>
    <scope>IDENTIFICATION</scope>
</reference>
<gene>
    <name evidence="2" type="ORF">NBR_LOCUS10330</name>
</gene>
<reference evidence="2 3" key="2">
    <citation type="submission" date="2018-11" db="EMBL/GenBank/DDBJ databases">
        <authorList>
            <consortium name="Pathogen Informatics"/>
        </authorList>
    </citation>
    <scope>NUCLEOTIDE SEQUENCE [LARGE SCALE GENOMIC DNA]</scope>
</reference>
<dbReference type="STRING" id="27835.A0A158QZL5"/>
<evidence type="ECO:0000313" key="2">
    <source>
        <dbReference type="EMBL" id="VDL73919.1"/>
    </source>
</evidence>
<feature type="compositionally biased region" description="Acidic residues" evidence="1">
    <location>
        <begin position="924"/>
        <end position="939"/>
    </location>
</feature>
<sequence length="1278" mass="144612">MSGVEKRHPPSTMTLAIRLIAIISCLIVLADGYKCKITVRVTSRTDKKFKAQVVIPALGIQSLPMVFEGRGTKKVQINGEDCGKKPWLIRTYKWKHDTWKPAKNTTARYQGTGWIRLAVDDELRPVPLDRFGVACFDGYFPVHFILRKMFVREEENEGSSGTRILVVCFPKVFCFSVMRCLNPRCSSLGTQTHSLHTFNSRQLCHPKLLLPLLPQVRYLNERIVELFIAEGKGVIELHRILHPCVPRQTQAKVESVVLTDGLPRHRVTARDLVDRTPFSVYGTFDGSIALVKSACTTEESRIDVTHLWKGENPVIATEVNQLDNALLAAIDFQCVAAQSSLFVLDLVSQSRISLEPRQVFAAVANTNMLDTCWLWDHPSRLLLSTSDCIRLFDIRCPGRTEQALFLDRPVTHMASNRYRTHVFAAFNGEEIHIYDGRQLFGPIQQIKVPSGGYGVLNSMRWNPYMPYELLLHFRDSPKILRCSAQELAFDPFRRRVFDTVTSEDVFSMEQISEGGIAPDLTCDRRKMYENVDSYYTLLSYGEMYDKCKRDSDAAMPMCWSTPASEKLMFDGSDLQKRSQALVQNPTPSACCDSPAKLLRTKSSSCQISTAMSPSPLLNGMLMERANTNLIGRLSRSQDNLSEVCGVSCRSVFLAKMRRKSSSCSVLELQVGESGVDNDLTPVPDPGLTQLTAERWQNCIEISNSEIAENAPSVRDGDAKEELRRVCEDHKQELSRIFRRLGANEVDGTFICMKKRVENALSIKFSTMNKKCSPLSVTRIARSSVRNSITGRKLDDGHRIKLPRKLYSFDVAPVGYSGLLCLMEEGSDRSKLVFTPFIAADEGFLVKPELLKVLEEVRIWESYDAVSNHLYQTMRYRLFYGMDKIAEQNVLLSMLESLAEHVPRRWMLWLLCSARKQPTYQESIETSDFEESATDGDDPSGTEKNSADGALCYPRPAVCVKGVPGILQLCTLEAESDVTWQSCDSIHFTFLKIARSPVRRLILDPYCLPVTEERIVSDEKFAAGTDILKQIPVIYLHLINGDTVRFIEYTLFLRGKLGEPVYADNPCSFLNAFYFFSTVLSRYVNKISCASNKSSPTYTARRLRLIDRIEEFIKEHRDSPTLNPLFIPMLLLIHGELTCAHPETFTKVVLANEAMPIGLRIAWCVNLLDSKRMKEALHILFQQSTGLDRLPFVGLGRHPDSLQVLSEFLYTTQDCQVFSHLLVAGRCFEEDGPLVEERESDDNSKSDVDDDSMRDRCLSNVPTLYTMFPKSYMHVKSDL</sequence>
<protein>
    <submittedName>
        <fullName evidence="4">Coronin</fullName>
    </submittedName>
</protein>
<evidence type="ECO:0000256" key="1">
    <source>
        <dbReference type="SAM" id="MobiDB-lite"/>
    </source>
</evidence>
<name>A0A158QZL5_NIPBR</name>
<dbReference type="WBParaSite" id="NBR_0001032901-mRNA-1">
    <property type="protein sequence ID" value="NBR_0001032901-mRNA-1"/>
    <property type="gene ID" value="NBR_0001032901"/>
</dbReference>
<proteinExistence type="predicted"/>